<evidence type="ECO:0000313" key="4">
    <source>
        <dbReference type="Proteomes" id="UP001432075"/>
    </source>
</evidence>
<keyword evidence="2" id="KW-1133">Transmembrane helix</keyword>
<dbReference type="GeneID" id="91410415"/>
<feature type="transmembrane region" description="Helical" evidence="2">
    <location>
        <begin position="60"/>
        <end position="78"/>
    </location>
</feature>
<evidence type="ECO:0000256" key="2">
    <source>
        <dbReference type="SAM" id="Phobius"/>
    </source>
</evidence>
<accession>A0ABZ1RMP3</accession>
<gene>
    <name evidence="3" type="ORF">OHU17_18855</name>
</gene>
<protein>
    <submittedName>
        <fullName evidence="3">Uncharacterized protein</fullName>
    </submittedName>
</protein>
<feature type="compositionally biased region" description="Low complexity" evidence="1">
    <location>
        <begin position="30"/>
        <end position="41"/>
    </location>
</feature>
<proteinExistence type="predicted"/>
<organism evidence="3 4">
    <name type="scientific">Streptomyces goshikiensis</name>
    <dbReference type="NCBI Taxonomy" id="1942"/>
    <lineage>
        <taxon>Bacteria</taxon>
        <taxon>Bacillati</taxon>
        <taxon>Actinomycetota</taxon>
        <taxon>Actinomycetes</taxon>
        <taxon>Kitasatosporales</taxon>
        <taxon>Streptomycetaceae</taxon>
        <taxon>Streptomyces</taxon>
    </lineage>
</organism>
<dbReference type="Proteomes" id="UP001432075">
    <property type="component" value="Chromosome"/>
</dbReference>
<keyword evidence="4" id="KW-1185">Reference proteome</keyword>
<feature type="compositionally biased region" description="Polar residues" evidence="1">
    <location>
        <begin position="1"/>
        <end position="10"/>
    </location>
</feature>
<dbReference type="EMBL" id="CP108057">
    <property type="protein sequence ID" value="WUO47749.1"/>
    <property type="molecule type" value="Genomic_DNA"/>
</dbReference>
<feature type="region of interest" description="Disordered" evidence="1">
    <location>
        <begin position="1"/>
        <end position="55"/>
    </location>
</feature>
<evidence type="ECO:0000256" key="1">
    <source>
        <dbReference type="SAM" id="MobiDB-lite"/>
    </source>
</evidence>
<keyword evidence="2" id="KW-0472">Membrane</keyword>
<reference evidence="3" key="1">
    <citation type="submission" date="2022-10" db="EMBL/GenBank/DDBJ databases">
        <title>The complete genomes of actinobacterial strains from the NBC collection.</title>
        <authorList>
            <person name="Joergensen T.S."/>
            <person name="Alvarez Arevalo M."/>
            <person name="Sterndorff E.B."/>
            <person name="Faurdal D."/>
            <person name="Vuksanovic O."/>
            <person name="Mourched A.-S."/>
            <person name="Charusanti P."/>
            <person name="Shaw S."/>
            <person name="Blin K."/>
            <person name="Weber T."/>
        </authorList>
    </citation>
    <scope>NUCLEOTIDE SEQUENCE</scope>
    <source>
        <strain evidence="3">NBC_00283</strain>
    </source>
</reference>
<sequence>MADNHTTQGPEGNYDPAGSTQMFRAFVEEAAPTGPTTPGARTQRRAAARQESGSSTGARIGLAFGLLLIIAAAAWLTLR</sequence>
<keyword evidence="2" id="KW-0812">Transmembrane</keyword>
<dbReference type="RefSeq" id="WP_008740992.1">
    <property type="nucleotide sequence ID" value="NZ_BMVE01000004.1"/>
</dbReference>
<name>A0ABZ1RMP3_9ACTN</name>
<evidence type="ECO:0000313" key="3">
    <source>
        <dbReference type="EMBL" id="WUO47749.1"/>
    </source>
</evidence>